<dbReference type="SMART" id="SM00823">
    <property type="entry name" value="PKS_PP"/>
    <property type="match status" value="1"/>
</dbReference>
<dbReference type="FunFam" id="2.30.38.10:FF:000001">
    <property type="entry name" value="Non-ribosomal peptide synthetase PvdI"/>
    <property type="match status" value="1"/>
</dbReference>
<dbReference type="PROSITE" id="PS00012">
    <property type="entry name" value="PHOSPHOPANTETHEINE"/>
    <property type="match status" value="1"/>
</dbReference>
<feature type="region of interest" description="Disordered" evidence="3">
    <location>
        <begin position="350"/>
        <end position="384"/>
    </location>
</feature>
<evidence type="ECO:0000313" key="6">
    <source>
        <dbReference type="Proteomes" id="UP000482960"/>
    </source>
</evidence>
<accession>A0A6V8KW55</accession>
<dbReference type="InterPro" id="IPR009081">
    <property type="entry name" value="PP-bd_ACP"/>
</dbReference>
<keyword evidence="6" id="KW-1185">Reference proteome</keyword>
<dbReference type="InterPro" id="IPR025110">
    <property type="entry name" value="AMP-bd_C"/>
</dbReference>
<dbReference type="InterPro" id="IPR006162">
    <property type="entry name" value="Ppantetheine_attach_site"/>
</dbReference>
<dbReference type="InterPro" id="IPR020806">
    <property type="entry name" value="PKS_PP-bd"/>
</dbReference>
<evidence type="ECO:0000256" key="1">
    <source>
        <dbReference type="ARBA" id="ARBA00022450"/>
    </source>
</evidence>
<dbReference type="Gene3D" id="3.30.300.30">
    <property type="match status" value="1"/>
</dbReference>
<evidence type="ECO:0000259" key="4">
    <source>
        <dbReference type="PROSITE" id="PS50075"/>
    </source>
</evidence>
<dbReference type="Pfam" id="PF00501">
    <property type="entry name" value="AMP-binding"/>
    <property type="match status" value="1"/>
</dbReference>
<dbReference type="SUPFAM" id="SSF47336">
    <property type="entry name" value="ACP-like"/>
    <property type="match status" value="1"/>
</dbReference>
<comment type="caution">
    <text evidence="5">The sequence shown here is derived from an EMBL/GenBank/DDBJ whole genome shotgun (WGS) entry which is preliminary data.</text>
</comment>
<proteinExistence type="predicted"/>
<gene>
    <name evidence="5" type="ORF">Prum_006100</name>
</gene>
<name>A0A6V8KW55_9ACTN</name>
<dbReference type="SUPFAM" id="SSF56801">
    <property type="entry name" value="Acetyl-CoA synthetase-like"/>
    <property type="match status" value="1"/>
</dbReference>
<evidence type="ECO:0000256" key="2">
    <source>
        <dbReference type="ARBA" id="ARBA00022553"/>
    </source>
</evidence>
<reference evidence="5 6" key="1">
    <citation type="submission" date="2020-03" db="EMBL/GenBank/DDBJ databases">
        <title>Whole genome shotgun sequence of Phytohabitans rumicis NBRC 108638.</title>
        <authorList>
            <person name="Komaki H."/>
            <person name="Tamura T."/>
        </authorList>
    </citation>
    <scope>NUCLEOTIDE SEQUENCE [LARGE SCALE GENOMIC DNA]</scope>
    <source>
        <strain evidence="5 6">NBRC 108638</strain>
    </source>
</reference>
<dbReference type="Pfam" id="PF13193">
    <property type="entry name" value="AMP-binding_C"/>
    <property type="match status" value="1"/>
</dbReference>
<feature type="compositionally biased region" description="Pro residues" evidence="3">
    <location>
        <begin position="13"/>
        <end position="24"/>
    </location>
</feature>
<evidence type="ECO:0000313" key="5">
    <source>
        <dbReference type="EMBL" id="GFJ86968.1"/>
    </source>
</evidence>
<dbReference type="PROSITE" id="PS50075">
    <property type="entry name" value="CARRIER"/>
    <property type="match status" value="1"/>
</dbReference>
<dbReference type="Pfam" id="PF00550">
    <property type="entry name" value="PP-binding"/>
    <property type="match status" value="1"/>
</dbReference>
<dbReference type="NCBIfam" id="TIGR01733">
    <property type="entry name" value="AA-adenyl-dom"/>
    <property type="match status" value="1"/>
</dbReference>
<dbReference type="InterPro" id="IPR045851">
    <property type="entry name" value="AMP-bd_C_sf"/>
</dbReference>
<dbReference type="InterPro" id="IPR020845">
    <property type="entry name" value="AMP-binding_CS"/>
</dbReference>
<dbReference type="Gene3D" id="3.40.50.12780">
    <property type="entry name" value="N-terminal domain of ligase-like"/>
    <property type="match status" value="1"/>
</dbReference>
<dbReference type="Proteomes" id="UP000482960">
    <property type="component" value="Unassembled WGS sequence"/>
</dbReference>
<dbReference type="InterPro" id="IPR010071">
    <property type="entry name" value="AA_adenyl_dom"/>
</dbReference>
<feature type="region of interest" description="Disordered" evidence="3">
    <location>
        <begin position="1"/>
        <end position="24"/>
    </location>
</feature>
<dbReference type="AlphaFoldDB" id="A0A6V8KW55"/>
<dbReference type="GO" id="GO:0031177">
    <property type="term" value="F:phosphopantetheine binding"/>
    <property type="evidence" value="ECO:0007669"/>
    <property type="project" value="InterPro"/>
</dbReference>
<dbReference type="InterPro" id="IPR042099">
    <property type="entry name" value="ANL_N_sf"/>
</dbReference>
<organism evidence="5 6">
    <name type="scientific">Phytohabitans rumicis</name>
    <dbReference type="NCBI Taxonomy" id="1076125"/>
    <lineage>
        <taxon>Bacteria</taxon>
        <taxon>Bacillati</taxon>
        <taxon>Actinomycetota</taxon>
        <taxon>Actinomycetes</taxon>
        <taxon>Micromonosporales</taxon>
        <taxon>Micromonosporaceae</taxon>
    </lineage>
</organism>
<dbReference type="PROSITE" id="PS00455">
    <property type="entry name" value="AMP_BINDING"/>
    <property type="match status" value="1"/>
</dbReference>
<feature type="domain" description="Carrier" evidence="4">
    <location>
        <begin position="382"/>
        <end position="457"/>
    </location>
</feature>
<dbReference type="GO" id="GO:0043041">
    <property type="term" value="P:amino acid activation for nonribosomal peptide biosynthetic process"/>
    <property type="evidence" value="ECO:0007669"/>
    <property type="project" value="TreeGrafter"/>
</dbReference>
<feature type="compositionally biased region" description="Pro residues" evidence="3">
    <location>
        <begin position="364"/>
        <end position="374"/>
    </location>
</feature>
<dbReference type="PANTHER" id="PTHR45527">
    <property type="entry name" value="NONRIBOSOMAL PEPTIDE SYNTHETASE"/>
    <property type="match status" value="1"/>
</dbReference>
<keyword evidence="1" id="KW-0596">Phosphopantetheine</keyword>
<reference evidence="5 6" key="2">
    <citation type="submission" date="2020-03" db="EMBL/GenBank/DDBJ databases">
        <authorList>
            <person name="Ichikawa N."/>
            <person name="Kimura A."/>
            <person name="Kitahashi Y."/>
            <person name="Uohara A."/>
        </authorList>
    </citation>
    <scope>NUCLEOTIDE SEQUENCE [LARGE SCALE GENOMIC DNA]</scope>
    <source>
        <strain evidence="5 6">NBRC 108638</strain>
    </source>
</reference>
<evidence type="ECO:0000256" key="3">
    <source>
        <dbReference type="SAM" id="MobiDB-lite"/>
    </source>
</evidence>
<keyword evidence="2" id="KW-0597">Phosphoprotein</keyword>
<dbReference type="InterPro" id="IPR036736">
    <property type="entry name" value="ACP-like_sf"/>
</dbReference>
<dbReference type="GO" id="GO:0005737">
    <property type="term" value="C:cytoplasm"/>
    <property type="evidence" value="ECO:0007669"/>
    <property type="project" value="TreeGrafter"/>
</dbReference>
<dbReference type="EMBL" id="BLPG01000001">
    <property type="protein sequence ID" value="GFJ86968.1"/>
    <property type="molecule type" value="Genomic_DNA"/>
</dbReference>
<sequence length="464" mass="49265">MVTDPADLAATADPPPAPGRPPTPGDLAYVMYTSGSTGAPKAVAVSHGALANLLLGMRDLLGSGPTDRWLALTSLSFDISALELYLPLIGGGRVVIAPEGAATDGTRLRRLIHGQRVTHVQATPSGWRILLDGGFDGRDAVVALTGGEALPLPLARELRPRVARLFNVYGPTETTIWSTAEEIPPDLDRVTIGRPIANTRAYVLDEAQRPVPTGLTGELYLAGHGVADGYLGNPALSAERFRPDPFAPGGRLYRTGDRCAWLPDGRLVYVGRDDNQVKIRGHRVELGEIEARLLAHPGVAEGAVVLRGTHLVGYTVPRGTPPEPADLRRHLAETLPAVMVPTIWSTVDHLPRTPNGKLDRAALPDPPRPGPTDPDPAAAGAGGGDPVVTELTAIWQDVLQVDDIGPHEDLFDLGGHSLTITRISSRIRQRYAVEVPLDAFFDTPTVAEIAMIVHRSLAGVAGGR</sequence>
<dbReference type="InterPro" id="IPR000873">
    <property type="entry name" value="AMP-dep_synth/lig_dom"/>
</dbReference>
<feature type="compositionally biased region" description="Low complexity" evidence="3">
    <location>
        <begin position="1"/>
        <end position="12"/>
    </location>
</feature>
<dbReference type="Gene3D" id="1.10.1200.10">
    <property type="entry name" value="ACP-like"/>
    <property type="match status" value="1"/>
</dbReference>
<protein>
    <recommendedName>
        <fullName evidence="4">Carrier domain-containing protein</fullName>
    </recommendedName>
</protein>
<dbReference type="PANTHER" id="PTHR45527:SF1">
    <property type="entry name" value="FATTY ACID SYNTHASE"/>
    <property type="match status" value="1"/>
</dbReference>
<dbReference type="GO" id="GO:0044550">
    <property type="term" value="P:secondary metabolite biosynthetic process"/>
    <property type="evidence" value="ECO:0007669"/>
    <property type="project" value="TreeGrafter"/>
</dbReference>